<dbReference type="RefSeq" id="WP_150938372.1">
    <property type="nucleotide sequence ID" value="NZ_VYTZ01000014.1"/>
</dbReference>
<sequence length="104" mass="11652">MRGLSVGRWYGLWHGGTGYSPPQPEDLEEFANLAEAHAKLADRHRYGYWQPSHFAFTHREAADVLTPCVGEDCEITLYGSADGLDYPDRRICLGPRGGVRAERC</sequence>
<evidence type="ECO:0000313" key="2">
    <source>
        <dbReference type="Proteomes" id="UP000327011"/>
    </source>
</evidence>
<evidence type="ECO:0000313" key="1">
    <source>
        <dbReference type="EMBL" id="KAA9374883.1"/>
    </source>
</evidence>
<organism evidence="1 2">
    <name type="scientific">Microbispora cellulosiformans</name>
    <dbReference type="NCBI Taxonomy" id="2614688"/>
    <lineage>
        <taxon>Bacteria</taxon>
        <taxon>Bacillati</taxon>
        <taxon>Actinomycetota</taxon>
        <taxon>Actinomycetes</taxon>
        <taxon>Streptosporangiales</taxon>
        <taxon>Streptosporangiaceae</taxon>
        <taxon>Microbispora</taxon>
    </lineage>
</organism>
<keyword evidence="2" id="KW-1185">Reference proteome</keyword>
<dbReference type="AlphaFoldDB" id="A0A5J5JWZ1"/>
<comment type="caution">
    <text evidence="1">The sequence shown here is derived from an EMBL/GenBank/DDBJ whole genome shotgun (WGS) entry which is preliminary data.</text>
</comment>
<accession>A0A5J5JWZ1</accession>
<gene>
    <name evidence="1" type="ORF">F5972_30250</name>
</gene>
<reference evidence="1 2" key="1">
    <citation type="submission" date="2019-09" db="EMBL/GenBank/DDBJ databases">
        <title>Screening of Novel Bioactive Compounds from Soil-Associated.</title>
        <authorList>
            <person name="Gong X."/>
        </authorList>
    </citation>
    <scope>NUCLEOTIDE SEQUENCE [LARGE SCALE GENOMIC DNA]</scope>
    <source>
        <strain evidence="1 2">Gxj-6</strain>
    </source>
</reference>
<dbReference type="Proteomes" id="UP000327011">
    <property type="component" value="Unassembled WGS sequence"/>
</dbReference>
<proteinExistence type="predicted"/>
<dbReference type="EMBL" id="VYTZ01000014">
    <property type="protein sequence ID" value="KAA9374883.1"/>
    <property type="molecule type" value="Genomic_DNA"/>
</dbReference>
<name>A0A5J5JWZ1_9ACTN</name>
<protein>
    <submittedName>
        <fullName evidence="1">Uncharacterized protein</fullName>
    </submittedName>
</protein>